<keyword evidence="2" id="KW-1133">Transmembrane helix</keyword>
<gene>
    <name evidence="3" type="ORF">SAMN05661030_1927</name>
</gene>
<dbReference type="SUPFAM" id="SSF81995">
    <property type="entry name" value="beta-sandwich domain of Sec23/24"/>
    <property type="match status" value="1"/>
</dbReference>
<dbReference type="OrthoDB" id="5190838at2"/>
<evidence type="ECO:0008006" key="5">
    <source>
        <dbReference type="Google" id="ProtNLM"/>
    </source>
</evidence>
<accession>A0A1I1N7C9</accession>
<organism evidence="3 4">
    <name type="scientific">Klenkia taihuensis</name>
    <dbReference type="NCBI Taxonomy" id="1225127"/>
    <lineage>
        <taxon>Bacteria</taxon>
        <taxon>Bacillati</taxon>
        <taxon>Actinomycetota</taxon>
        <taxon>Actinomycetes</taxon>
        <taxon>Geodermatophilales</taxon>
        <taxon>Geodermatophilaceae</taxon>
        <taxon>Klenkia</taxon>
    </lineage>
</organism>
<feature type="region of interest" description="Disordered" evidence="1">
    <location>
        <begin position="1"/>
        <end position="51"/>
    </location>
</feature>
<keyword evidence="4" id="KW-1185">Reference proteome</keyword>
<evidence type="ECO:0000256" key="1">
    <source>
        <dbReference type="SAM" id="MobiDB-lite"/>
    </source>
</evidence>
<feature type="transmembrane region" description="Helical" evidence="2">
    <location>
        <begin position="90"/>
        <end position="108"/>
    </location>
</feature>
<dbReference type="AlphaFoldDB" id="A0A1I1N7C9"/>
<protein>
    <recommendedName>
        <fullName evidence="5">PH domain-containing protein</fullName>
    </recommendedName>
</protein>
<feature type="compositionally biased region" description="Pro residues" evidence="1">
    <location>
        <begin position="1"/>
        <end position="10"/>
    </location>
</feature>
<reference evidence="4" key="1">
    <citation type="submission" date="2016-10" db="EMBL/GenBank/DDBJ databases">
        <authorList>
            <person name="Varghese N."/>
            <person name="Submissions S."/>
        </authorList>
    </citation>
    <scope>NUCLEOTIDE SEQUENCE [LARGE SCALE GENOMIC DNA]</scope>
    <source>
        <strain evidence="4">DSM 45962</strain>
    </source>
</reference>
<evidence type="ECO:0000313" key="3">
    <source>
        <dbReference type="EMBL" id="SFC91378.1"/>
    </source>
</evidence>
<dbReference type="EMBL" id="FOMD01000002">
    <property type="protein sequence ID" value="SFC91378.1"/>
    <property type="molecule type" value="Genomic_DNA"/>
</dbReference>
<evidence type="ECO:0000256" key="2">
    <source>
        <dbReference type="SAM" id="Phobius"/>
    </source>
</evidence>
<feature type="transmembrane region" description="Helical" evidence="2">
    <location>
        <begin position="222"/>
        <end position="241"/>
    </location>
</feature>
<keyword evidence="2" id="KW-0472">Membrane</keyword>
<dbReference type="Proteomes" id="UP000199022">
    <property type="component" value="Unassembled WGS sequence"/>
</dbReference>
<dbReference type="RefSeq" id="WP_091557185.1">
    <property type="nucleotide sequence ID" value="NZ_BNAC01000004.1"/>
</dbReference>
<feature type="compositionally biased region" description="Pro residues" evidence="1">
    <location>
        <begin position="32"/>
        <end position="51"/>
    </location>
</feature>
<name>A0A1I1N7C9_9ACTN</name>
<feature type="compositionally biased region" description="Low complexity" evidence="1">
    <location>
        <begin position="11"/>
        <end position="31"/>
    </location>
</feature>
<proteinExistence type="predicted"/>
<feature type="transmembrane region" description="Helical" evidence="2">
    <location>
        <begin position="59"/>
        <end position="78"/>
    </location>
</feature>
<evidence type="ECO:0000313" key="4">
    <source>
        <dbReference type="Proteomes" id="UP000199022"/>
    </source>
</evidence>
<keyword evidence="2" id="KW-0812">Transmembrane</keyword>
<sequence length="242" mass="24924">MHPQPHPQNPYPQGQHQQQLPQQQFPQQRFPQPGPPPGPPPGLVPPLGPPARVPAAQRTTALVVLGVALVGLSFFGGYEVALHDAGRLQTILWSLPAIAVLVAMALVWQDTVFSPRTDGWVLEGTGLLGRQGVDLTRLVAVTSSANARTVQLRLADPGGAVTVDAKALAKAGPAVLDVVGRAVWAGQEQGRYTVSRGAAGVWGMPPRPDAPANGGAGATGKALVVVGLLVAGLVAGVVLGLR</sequence>